<dbReference type="AlphaFoldDB" id="A0A4V2RIC3"/>
<reference evidence="7 8" key="1">
    <citation type="submission" date="2019-03" db="EMBL/GenBank/DDBJ databases">
        <title>Genomic Encyclopedia of Type Strains, Phase IV (KMG-IV): sequencing the most valuable type-strain genomes for metagenomic binning, comparative biology and taxonomic classification.</title>
        <authorList>
            <person name="Goeker M."/>
        </authorList>
    </citation>
    <scope>NUCLEOTIDE SEQUENCE [LARGE SCALE GENOMIC DNA]</scope>
    <source>
        <strain evidence="7 8">DSM 18401</strain>
    </source>
</reference>
<sequence length="565" mass="61059">MSDLLDVRNLRTYFATDRGTVKSVDDISFTLKRGEVMGLVGESGSGKSITGFSLIGLLDETGRIQEGSSIRFNGRELVGLDGKELRKIRGKDISMVFQDPMMTLNPVVRIIDQIGMAIRAHEPVSEAEIRRRAVEALERVRIVDPESKVDQYPHEFSGGMRQRVAIAIALLHRPQLVIADEPTTALDVSVQAEILRMVKALVAEMGTSLIWVSHDLATVSSIADTIAVMRRGKIVEAGPARQVLHNPQHPYTQGLLDALPSRSTPGKPLASAATEAAGPVDLDGLGGAAIGAAPDEAFVKAEAIEKIFAPRIGFLRGLGIRWGLLRQPGPVHAVISANLAIARGEILGLVGESGSGKSTLGRILCGIYPPTSGTVSVGGKPVRSATGKLGTHVQMIFQDPFASLDPRRTIFQSVAEGPIAHGFCTRADARDYVNRWLRAVAFDPALADRYPHQFSGGQRQRIAIARALAMQPEVIICDEPVASLDVSIQAQVINLLMELRRSLNITLLFISHDLSVVHHLCDRVVVMRHGEIVEQGPAGQVFTAPRHPYTQMLLAAVPKLETSPQ</sequence>
<organism evidence="7 8">
    <name type="scientific">Shinella granuli</name>
    <dbReference type="NCBI Taxonomy" id="323621"/>
    <lineage>
        <taxon>Bacteria</taxon>
        <taxon>Pseudomonadati</taxon>
        <taxon>Pseudomonadota</taxon>
        <taxon>Alphaproteobacteria</taxon>
        <taxon>Hyphomicrobiales</taxon>
        <taxon>Rhizobiaceae</taxon>
        <taxon>Shinella</taxon>
    </lineage>
</organism>
<keyword evidence="5 7" id="KW-0067">ATP-binding</keyword>
<dbReference type="Gene3D" id="3.40.50.300">
    <property type="entry name" value="P-loop containing nucleotide triphosphate hydrolases"/>
    <property type="match status" value="2"/>
</dbReference>
<dbReference type="GO" id="GO:0015833">
    <property type="term" value="P:peptide transport"/>
    <property type="evidence" value="ECO:0007669"/>
    <property type="project" value="InterPro"/>
</dbReference>
<dbReference type="SUPFAM" id="SSF52540">
    <property type="entry name" value="P-loop containing nucleoside triphosphate hydrolases"/>
    <property type="match status" value="2"/>
</dbReference>
<dbReference type="InterPro" id="IPR013563">
    <property type="entry name" value="Oligopep_ABC_C"/>
</dbReference>
<dbReference type="PROSITE" id="PS00211">
    <property type="entry name" value="ABC_TRANSPORTER_1"/>
    <property type="match status" value="2"/>
</dbReference>
<comment type="caution">
    <text evidence="7">The sequence shown here is derived from an EMBL/GenBank/DDBJ whole genome shotgun (WGS) entry which is preliminary data.</text>
</comment>
<evidence type="ECO:0000256" key="5">
    <source>
        <dbReference type="ARBA" id="ARBA00022840"/>
    </source>
</evidence>
<evidence type="ECO:0000313" key="7">
    <source>
        <dbReference type="EMBL" id="TCN43770.1"/>
    </source>
</evidence>
<evidence type="ECO:0000256" key="3">
    <source>
        <dbReference type="ARBA" id="ARBA00022448"/>
    </source>
</evidence>
<dbReference type="InterPro" id="IPR003439">
    <property type="entry name" value="ABC_transporter-like_ATP-bd"/>
</dbReference>
<comment type="subcellular location">
    <subcellularLocation>
        <location evidence="1">Cell inner membrane</location>
        <topology evidence="1">Peripheral membrane protein</topology>
    </subcellularLocation>
</comment>
<dbReference type="Proteomes" id="UP000295351">
    <property type="component" value="Unassembled WGS sequence"/>
</dbReference>
<feature type="domain" description="ABC transporter" evidence="6">
    <location>
        <begin position="315"/>
        <end position="554"/>
    </location>
</feature>
<proteinExistence type="inferred from homology"/>
<dbReference type="GO" id="GO:0005524">
    <property type="term" value="F:ATP binding"/>
    <property type="evidence" value="ECO:0007669"/>
    <property type="project" value="UniProtKB-KW"/>
</dbReference>
<dbReference type="NCBIfam" id="NF008453">
    <property type="entry name" value="PRK11308.1"/>
    <property type="match status" value="2"/>
</dbReference>
<keyword evidence="8" id="KW-1185">Reference proteome</keyword>
<gene>
    <name evidence="7" type="ORF">EV665_109155</name>
</gene>
<evidence type="ECO:0000256" key="1">
    <source>
        <dbReference type="ARBA" id="ARBA00004417"/>
    </source>
</evidence>
<dbReference type="InterPro" id="IPR003593">
    <property type="entry name" value="AAA+_ATPase"/>
</dbReference>
<evidence type="ECO:0000313" key="8">
    <source>
        <dbReference type="Proteomes" id="UP000295351"/>
    </source>
</evidence>
<dbReference type="InterPro" id="IPR027417">
    <property type="entry name" value="P-loop_NTPase"/>
</dbReference>
<evidence type="ECO:0000256" key="2">
    <source>
        <dbReference type="ARBA" id="ARBA00005417"/>
    </source>
</evidence>
<dbReference type="Pfam" id="PF08352">
    <property type="entry name" value="oligo_HPY"/>
    <property type="match status" value="2"/>
</dbReference>
<dbReference type="PANTHER" id="PTHR43776:SF7">
    <property type="entry name" value="D,D-DIPEPTIDE TRANSPORT ATP-BINDING PROTEIN DDPF-RELATED"/>
    <property type="match status" value="1"/>
</dbReference>
<dbReference type="PANTHER" id="PTHR43776">
    <property type="entry name" value="TRANSPORT ATP-BINDING PROTEIN"/>
    <property type="match status" value="1"/>
</dbReference>
<name>A0A4V2RIC3_SHIGR</name>
<protein>
    <submittedName>
        <fullName evidence="7">Peptide/nickel transport system ATP-binding protein</fullName>
    </submittedName>
</protein>
<dbReference type="InterPro" id="IPR017871">
    <property type="entry name" value="ABC_transporter-like_CS"/>
</dbReference>
<dbReference type="SMART" id="SM00382">
    <property type="entry name" value="AAA"/>
    <property type="match status" value="2"/>
</dbReference>
<dbReference type="FunFam" id="3.40.50.300:FF:000016">
    <property type="entry name" value="Oligopeptide ABC transporter ATP-binding component"/>
    <property type="match status" value="1"/>
</dbReference>
<dbReference type="RefSeq" id="WP_133034920.1">
    <property type="nucleotide sequence ID" value="NZ_BAABEI010000004.1"/>
</dbReference>
<accession>A0A4V2RIC3</accession>
<keyword evidence="3" id="KW-0813">Transport</keyword>
<evidence type="ECO:0000259" key="6">
    <source>
        <dbReference type="PROSITE" id="PS50893"/>
    </source>
</evidence>
<dbReference type="GO" id="GO:0016887">
    <property type="term" value="F:ATP hydrolysis activity"/>
    <property type="evidence" value="ECO:0007669"/>
    <property type="project" value="InterPro"/>
</dbReference>
<dbReference type="GO" id="GO:0005886">
    <property type="term" value="C:plasma membrane"/>
    <property type="evidence" value="ECO:0007669"/>
    <property type="project" value="UniProtKB-SubCell"/>
</dbReference>
<keyword evidence="4" id="KW-0547">Nucleotide-binding</keyword>
<comment type="similarity">
    <text evidence="2">Belongs to the ABC transporter superfamily.</text>
</comment>
<dbReference type="CDD" id="cd03257">
    <property type="entry name" value="ABC_NikE_OppD_transporters"/>
    <property type="match status" value="2"/>
</dbReference>
<dbReference type="InterPro" id="IPR050319">
    <property type="entry name" value="ABC_transp_ATP-bind"/>
</dbReference>
<dbReference type="GO" id="GO:0055085">
    <property type="term" value="P:transmembrane transport"/>
    <property type="evidence" value="ECO:0007669"/>
    <property type="project" value="UniProtKB-ARBA"/>
</dbReference>
<evidence type="ECO:0000256" key="4">
    <source>
        <dbReference type="ARBA" id="ARBA00022741"/>
    </source>
</evidence>
<feature type="domain" description="ABC transporter" evidence="6">
    <location>
        <begin position="5"/>
        <end position="256"/>
    </location>
</feature>
<dbReference type="EMBL" id="SLVX01000009">
    <property type="protein sequence ID" value="TCN43770.1"/>
    <property type="molecule type" value="Genomic_DNA"/>
</dbReference>
<dbReference type="Pfam" id="PF00005">
    <property type="entry name" value="ABC_tran"/>
    <property type="match status" value="2"/>
</dbReference>
<dbReference type="PROSITE" id="PS50893">
    <property type="entry name" value="ABC_TRANSPORTER_2"/>
    <property type="match status" value="2"/>
</dbReference>